<feature type="repeat" description="PPR" evidence="2">
    <location>
        <begin position="188"/>
        <end position="222"/>
    </location>
</feature>
<protein>
    <recommendedName>
        <fullName evidence="5">Pentacotripeptide-repeat region of PRORP domain-containing protein</fullName>
    </recommendedName>
</protein>
<dbReference type="PANTHER" id="PTHR47926:SF381">
    <property type="entry name" value="DYW DOMAIN-CONTAINING PROTEIN"/>
    <property type="match status" value="1"/>
</dbReference>
<evidence type="ECO:0000256" key="2">
    <source>
        <dbReference type="PROSITE-ProRule" id="PRU00708"/>
    </source>
</evidence>
<dbReference type="FunFam" id="1.25.40.10:FF:000343">
    <property type="entry name" value="Pentatricopeptide repeat-containing protein At3g58590"/>
    <property type="match status" value="1"/>
</dbReference>
<dbReference type="PROSITE" id="PS51375">
    <property type="entry name" value="PPR"/>
    <property type="match status" value="6"/>
</dbReference>
<dbReference type="InterPro" id="IPR011990">
    <property type="entry name" value="TPR-like_helical_dom_sf"/>
</dbReference>
<evidence type="ECO:0008006" key="5">
    <source>
        <dbReference type="Google" id="ProtNLM"/>
    </source>
</evidence>
<reference evidence="3 4" key="1">
    <citation type="submission" date="2019-06" db="EMBL/GenBank/DDBJ databases">
        <title>WGS assembly of Gossypium darwinii.</title>
        <authorList>
            <person name="Chen Z.J."/>
            <person name="Sreedasyam A."/>
            <person name="Ando A."/>
            <person name="Song Q."/>
            <person name="De L."/>
            <person name="Hulse-Kemp A."/>
            <person name="Ding M."/>
            <person name="Ye W."/>
            <person name="Kirkbride R."/>
            <person name="Jenkins J."/>
            <person name="Plott C."/>
            <person name="Lovell J."/>
            <person name="Lin Y.-M."/>
            <person name="Vaughn R."/>
            <person name="Liu B."/>
            <person name="Li W."/>
            <person name="Simpson S."/>
            <person name="Scheffler B."/>
            <person name="Saski C."/>
            <person name="Grover C."/>
            <person name="Hu G."/>
            <person name="Conover J."/>
            <person name="Carlson J."/>
            <person name="Shu S."/>
            <person name="Boston L."/>
            <person name="Williams M."/>
            <person name="Peterson D."/>
            <person name="Mcgee K."/>
            <person name="Jones D."/>
            <person name="Wendel J."/>
            <person name="Stelly D."/>
            <person name="Grimwood J."/>
            <person name="Schmutz J."/>
        </authorList>
    </citation>
    <scope>NUCLEOTIDE SEQUENCE [LARGE SCALE GENOMIC DNA]</scope>
    <source>
        <strain evidence="3">1808015.09</strain>
    </source>
</reference>
<evidence type="ECO:0000313" key="4">
    <source>
        <dbReference type="Proteomes" id="UP000323506"/>
    </source>
</evidence>
<feature type="repeat" description="PPR" evidence="2">
    <location>
        <begin position="325"/>
        <end position="359"/>
    </location>
</feature>
<keyword evidence="1" id="KW-0677">Repeat</keyword>
<dbReference type="GO" id="GO:0003723">
    <property type="term" value="F:RNA binding"/>
    <property type="evidence" value="ECO:0007669"/>
    <property type="project" value="InterPro"/>
</dbReference>
<feature type="repeat" description="PPR" evidence="2">
    <location>
        <begin position="15"/>
        <end position="49"/>
    </location>
</feature>
<dbReference type="GO" id="GO:0009451">
    <property type="term" value="P:RNA modification"/>
    <property type="evidence" value="ECO:0007669"/>
    <property type="project" value="InterPro"/>
</dbReference>
<dbReference type="EMBL" id="CM017700">
    <property type="protein sequence ID" value="TYG86559.1"/>
    <property type="molecule type" value="Genomic_DNA"/>
</dbReference>
<gene>
    <name evidence="3" type="ORF">ES288_A13G142700v1</name>
</gene>
<dbReference type="Pfam" id="PF20431">
    <property type="entry name" value="E_motif"/>
    <property type="match status" value="1"/>
</dbReference>
<dbReference type="InterPro" id="IPR046848">
    <property type="entry name" value="E_motif"/>
</dbReference>
<dbReference type="Pfam" id="PF01535">
    <property type="entry name" value="PPR"/>
    <property type="match status" value="1"/>
</dbReference>
<evidence type="ECO:0000313" key="3">
    <source>
        <dbReference type="EMBL" id="TYG86559.1"/>
    </source>
</evidence>
<feature type="repeat" description="PPR" evidence="2">
    <location>
        <begin position="435"/>
        <end position="469"/>
    </location>
</feature>
<name>A0A5D2E012_GOSDA</name>
<dbReference type="NCBIfam" id="TIGR00756">
    <property type="entry name" value="PPR"/>
    <property type="match status" value="6"/>
</dbReference>
<dbReference type="FunFam" id="1.25.40.10:FF:000227">
    <property type="entry name" value="Pentatricopeptide repeat-containing protein At3g13880"/>
    <property type="match status" value="1"/>
</dbReference>
<organism evidence="3 4">
    <name type="scientific">Gossypium darwinii</name>
    <name type="common">Darwin's cotton</name>
    <name type="synonym">Gossypium barbadense var. darwinii</name>
    <dbReference type="NCBI Taxonomy" id="34276"/>
    <lineage>
        <taxon>Eukaryota</taxon>
        <taxon>Viridiplantae</taxon>
        <taxon>Streptophyta</taxon>
        <taxon>Embryophyta</taxon>
        <taxon>Tracheophyta</taxon>
        <taxon>Spermatophyta</taxon>
        <taxon>Magnoliopsida</taxon>
        <taxon>eudicotyledons</taxon>
        <taxon>Gunneridae</taxon>
        <taxon>Pentapetalae</taxon>
        <taxon>rosids</taxon>
        <taxon>malvids</taxon>
        <taxon>Malvales</taxon>
        <taxon>Malvaceae</taxon>
        <taxon>Malvoideae</taxon>
        <taxon>Gossypium</taxon>
    </lineage>
</organism>
<dbReference type="InterPro" id="IPR002885">
    <property type="entry name" value="PPR_rpt"/>
</dbReference>
<dbReference type="Pfam" id="PF13041">
    <property type="entry name" value="PPR_2"/>
    <property type="match status" value="5"/>
</dbReference>
<dbReference type="Proteomes" id="UP000323506">
    <property type="component" value="Chromosome A13"/>
</dbReference>
<accession>A0A5D2E012</accession>
<dbReference type="Gene3D" id="1.25.40.10">
    <property type="entry name" value="Tetratricopeptide repeat domain"/>
    <property type="match status" value="5"/>
</dbReference>
<evidence type="ECO:0000256" key="1">
    <source>
        <dbReference type="ARBA" id="ARBA00022737"/>
    </source>
</evidence>
<dbReference type="GO" id="GO:0099402">
    <property type="term" value="P:plant organ development"/>
    <property type="evidence" value="ECO:0007669"/>
    <property type="project" value="UniProtKB-ARBA"/>
</dbReference>
<keyword evidence="4" id="KW-1185">Reference proteome</keyword>
<proteinExistence type="predicted"/>
<dbReference type="AlphaFoldDB" id="A0A5D2E012"/>
<sequence>MDVAHRLFDKMFKPNLVSYNSLISGYTQMGAFDKALQVFVEARKACLKLDKFTYAGALNVCTQTRDLKLGKLIHGLISVSGLIEKVFLTNSLIDMYCKCECVDQARFLFENSQELDEISWNTLIAGYVRLNKKEEILKLLISMHRNGLELNTYTMGSVLKACCTNTDVGIMCGKMLHGCIMKLGFDIDIVVGTALLDMYAKNGELNSAIKTFKSMPNRNIVMYNAMISGIMETESISKECTNEACRLFFEVQRQGLKPSKFTYSSMLKACIAVEDFVYGKQIHAQICKYNLQSDEFIVSALIELYSLMGSTEDGLKCFKSTPRRDIVLSTSMIAGYIQNGQYESALSLFYELMACGGRPDEFTISNILSACADLATARLGEQCGNVNSADLIFRETENPDVVSWSVMICSCAQHGCAKDALNLFGLMKEHGIRPNHITYVGVLSACSYGGLVEEGLKYFESMKDDGVEASIEHYCCVVDLFGRAGRLAEAENFILASGFKNNPIVWRALLSSCRVYKDSVAGKRAAMKVIELEPQDSSSYVLLHNIYADAAVEPLAARIRELMQQRGVRKEPGLSWI</sequence>
<feature type="repeat" description="PPR" evidence="2">
    <location>
        <begin position="116"/>
        <end position="150"/>
    </location>
</feature>
<dbReference type="PANTHER" id="PTHR47926">
    <property type="entry name" value="PENTATRICOPEPTIDE REPEAT-CONTAINING PROTEIN"/>
    <property type="match status" value="1"/>
</dbReference>
<feature type="repeat" description="PPR" evidence="2">
    <location>
        <begin position="400"/>
        <end position="434"/>
    </location>
</feature>
<dbReference type="InterPro" id="IPR046960">
    <property type="entry name" value="PPR_At4g14850-like_plant"/>
</dbReference>
<dbReference type="FunFam" id="1.25.40.10:FF:000158">
    <property type="entry name" value="pentatricopeptide repeat-containing protein At2g33680"/>
    <property type="match status" value="1"/>
</dbReference>